<name>A0A8X6YDF7_9ARAC</name>
<evidence type="ECO:0000313" key="1">
    <source>
        <dbReference type="EMBL" id="GFY67559.1"/>
    </source>
</evidence>
<evidence type="ECO:0000313" key="2">
    <source>
        <dbReference type="Proteomes" id="UP000886998"/>
    </source>
</evidence>
<organism evidence="1 2">
    <name type="scientific">Trichonephila inaurata madagascariensis</name>
    <dbReference type="NCBI Taxonomy" id="2747483"/>
    <lineage>
        <taxon>Eukaryota</taxon>
        <taxon>Metazoa</taxon>
        <taxon>Ecdysozoa</taxon>
        <taxon>Arthropoda</taxon>
        <taxon>Chelicerata</taxon>
        <taxon>Arachnida</taxon>
        <taxon>Araneae</taxon>
        <taxon>Araneomorphae</taxon>
        <taxon>Entelegynae</taxon>
        <taxon>Araneoidea</taxon>
        <taxon>Nephilidae</taxon>
        <taxon>Trichonephila</taxon>
        <taxon>Trichonephila inaurata</taxon>
    </lineage>
</organism>
<protein>
    <submittedName>
        <fullName evidence="1">Uncharacterized protein</fullName>
    </submittedName>
</protein>
<comment type="caution">
    <text evidence="1">The sequence shown here is derived from an EMBL/GenBank/DDBJ whole genome shotgun (WGS) entry which is preliminary data.</text>
</comment>
<keyword evidence="2" id="KW-1185">Reference proteome</keyword>
<proteinExistence type="predicted"/>
<gene>
    <name evidence="1" type="primary">AVEN_205292_1</name>
    <name evidence="1" type="ORF">TNIN_267461</name>
</gene>
<accession>A0A8X6YDF7</accession>
<sequence length="172" mass="20174">MNDIGFPRSEEELNRMCPPFVEHQECTVIDVVKEICRTDSTLHINVTEHIGCLYNVTKYYSSNCSQTIKNNQERIIKYIEEISGEEPYTYQHRLWKSYDCLDQSLFFVCYSAQILEDCGHAAERLVRQLLNSIDYIEQFCPVSQHDDIKQLMAIMELSAEEVRALKKLFSME</sequence>
<dbReference type="Proteomes" id="UP000886998">
    <property type="component" value="Unassembled WGS sequence"/>
</dbReference>
<reference evidence="1" key="1">
    <citation type="submission" date="2020-08" db="EMBL/GenBank/DDBJ databases">
        <title>Multicomponent nature underlies the extraordinary mechanical properties of spider dragline silk.</title>
        <authorList>
            <person name="Kono N."/>
            <person name="Nakamura H."/>
            <person name="Mori M."/>
            <person name="Yoshida Y."/>
            <person name="Ohtoshi R."/>
            <person name="Malay A.D."/>
            <person name="Moran D.A.P."/>
            <person name="Tomita M."/>
            <person name="Numata K."/>
            <person name="Arakawa K."/>
        </authorList>
    </citation>
    <scope>NUCLEOTIDE SEQUENCE</scope>
</reference>
<dbReference type="EMBL" id="BMAV01016617">
    <property type="protein sequence ID" value="GFY67559.1"/>
    <property type="molecule type" value="Genomic_DNA"/>
</dbReference>
<dbReference type="AlphaFoldDB" id="A0A8X6YDF7"/>
<dbReference type="OrthoDB" id="6435700at2759"/>